<dbReference type="WBParaSite" id="TCNE_0001866201-mRNA-1">
    <property type="protein sequence ID" value="TCNE_0001866201-mRNA-1"/>
    <property type="gene ID" value="TCNE_0001866201"/>
</dbReference>
<protein>
    <submittedName>
        <fullName evidence="3">Peptidase A1 domain-containing protein</fullName>
    </submittedName>
</protein>
<reference evidence="1 2" key="2">
    <citation type="submission" date="2018-11" db="EMBL/GenBank/DDBJ databases">
        <authorList>
            <consortium name="Pathogen Informatics"/>
        </authorList>
    </citation>
    <scope>NUCLEOTIDE SEQUENCE [LARGE SCALE GENOMIC DNA]</scope>
</reference>
<reference evidence="3" key="1">
    <citation type="submission" date="2016-06" db="UniProtKB">
        <authorList>
            <consortium name="WormBaseParasite"/>
        </authorList>
    </citation>
    <scope>IDENTIFICATION</scope>
</reference>
<evidence type="ECO:0000313" key="3">
    <source>
        <dbReference type="WBParaSite" id="TCNE_0001866201-mRNA-1"/>
    </source>
</evidence>
<dbReference type="EMBL" id="UYWY01025795">
    <property type="protein sequence ID" value="VDM49979.1"/>
    <property type="molecule type" value="Genomic_DNA"/>
</dbReference>
<evidence type="ECO:0000313" key="2">
    <source>
        <dbReference type="Proteomes" id="UP000050794"/>
    </source>
</evidence>
<accession>A0A183VD38</accession>
<proteinExistence type="predicted"/>
<evidence type="ECO:0000313" key="1">
    <source>
        <dbReference type="EMBL" id="VDM49979.1"/>
    </source>
</evidence>
<sequence>RRHLLTGFWTDGFLRQRFFSRRFPLIFYVVPGTADSSQQYRLNVLYNFFAIYCDNMAVSALRIYLPPSDVNSEADECNGNGFAVSGDEQQNLSSSTDLPERLPFSDAHNIVILAVADHELWPAPLQGDQVDAYTSGASQQPISELFKDFAAPHLHVVHREDAVDLLETEPSIFDYTANQETQEADARVVKGGICEAAGGAEPRGRYPPVSFEGRGTATSYIFRSSCHLKVRCMVLCRFATSEETNGVFMLGFITTHNTVWRFDRAGQGIELAFTFLYRGDAKSSPNRSCPNIREANRFGECDEFREVNWKQFVVTARKMKCERNETACMFNTSVFSIGAVELGAGKPSICGSVGVVPFATD</sequence>
<gene>
    <name evidence="1" type="ORF">TCNE_LOCUS18658</name>
</gene>
<dbReference type="AlphaFoldDB" id="A0A183VD38"/>
<keyword evidence="2" id="KW-1185">Reference proteome</keyword>
<dbReference type="Proteomes" id="UP000050794">
    <property type="component" value="Unassembled WGS sequence"/>
</dbReference>
<name>A0A183VD38_TOXCA</name>
<organism evidence="2 3">
    <name type="scientific">Toxocara canis</name>
    <name type="common">Canine roundworm</name>
    <dbReference type="NCBI Taxonomy" id="6265"/>
    <lineage>
        <taxon>Eukaryota</taxon>
        <taxon>Metazoa</taxon>
        <taxon>Ecdysozoa</taxon>
        <taxon>Nematoda</taxon>
        <taxon>Chromadorea</taxon>
        <taxon>Rhabditida</taxon>
        <taxon>Spirurina</taxon>
        <taxon>Ascaridomorpha</taxon>
        <taxon>Ascaridoidea</taxon>
        <taxon>Toxocaridae</taxon>
        <taxon>Toxocara</taxon>
    </lineage>
</organism>